<dbReference type="Proteomes" id="UP000287651">
    <property type="component" value="Unassembled WGS sequence"/>
</dbReference>
<keyword evidence="1" id="KW-0472">Membrane</keyword>
<dbReference type="PANTHER" id="PTHR46610:SF20">
    <property type="entry name" value="OS05G0181300 PROTEIN"/>
    <property type="match status" value="1"/>
</dbReference>
<evidence type="ECO:0000256" key="1">
    <source>
        <dbReference type="SAM" id="Phobius"/>
    </source>
</evidence>
<keyword evidence="1" id="KW-1133">Transmembrane helix</keyword>
<name>A0A426Y4E5_ENSVE</name>
<evidence type="ECO:0000313" key="3">
    <source>
        <dbReference type="Proteomes" id="UP000287651"/>
    </source>
</evidence>
<keyword evidence="1" id="KW-0812">Transmembrane</keyword>
<evidence type="ECO:0000313" key="2">
    <source>
        <dbReference type="EMBL" id="RRT46657.1"/>
    </source>
</evidence>
<dbReference type="AlphaFoldDB" id="A0A426Y4E5"/>
<dbReference type="PANTHER" id="PTHR46610">
    <property type="entry name" value="OS05G0181300 PROTEIN"/>
    <property type="match status" value="1"/>
</dbReference>
<feature type="transmembrane region" description="Helical" evidence="1">
    <location>
        <begin position="166"/>
        <end position="184"/>
    </location>
</feature>
<dbReference type="InterPro" id="IPR045501">
    <property type="entry name" value="DUF6490"/>
</dbReference>
<proteinExistence type="predicted"/>
<feature type="transmembrane region" description="Helical" evidence="1">
    <location>
        <begin position="190"/>
        <end position="213"/>
    </location>
</feature>
<comment type="caution">
    <text evidence="2">The sequence shown here is derived from an EMBL/GenBank/DDBJ whole genome shotgun (WGS) entry which is preliminary data.</text>
</comment>
<gene>
    <name evidence="2" type="ORF">B296_00026783</name>
</gene>
<feature type="transmembrane region" description="Helical" evidence="1">
    <location>
        <begin position="100"/>
        <end position="116"/>
    </location>
</feature>
<dbReference type="Pfam" id="PF20100">
    <property type="entry name" value="DUF6490"/>
    <property type="match status" value="1"/>
</dbReference>
<reference evidence="2 3" key="1">
    <citation type="journal article" date="2014" name="Agronomy (Basel)">
        <title>A Draft Genome Sequence for Ensete ventricosum, the Drought-Tolerant Tree Against Hunger.</title>
        <authorList>
            <person name="Harrison J."/>
            <person name="Moore K.A."/>
            <person name="Paszkiewicz K."/>
            <person name="Jones T."/>
            <person name="Grant M."/>
            <person name="Ambacheew D."/>
            <person name="Muzemil S."/>
            <person name="Studholme D.J."/>
        </authorList>
    </citation>
    <scope>NUCLEOTIDE SEQUENCE [LARGE SCALE GENOMIC DNA]</scope>
</reference>
<sequence>MLVVLAVRRAFAGGGCRPYLCQVGCTTIGALRITGVVSLRLVGCFGRGEAETAALLLYKAPLPRPALAELMELPVSANKPEHHDLPHQPASPSQFPGSRINVFAVVGLVFLTIYFLDSAHRSRHDPSALAFLGFVYSDSVMLFVCLRNFEKLGADCSPEKKERAKAKVWVVASALNLALAWRAAQIMPPMLAVVVWLMAGLVTLGGFYGLFIYRDADDIVAAHDCSLAKNKQVPSPEEQV</sequence>
<organism evidence="2 3">
    <name type="scientific">Ensete ventricosum</name>
    <name type="common">Abyssinian banana</name>
    <name type="synonym">Musa ensete</name>
    <dbReference type="NCBI Taxonomy" id="4639"/>
    <lineage>
        <taxon>Eukaryota</taxon>
        <taxon>Viridiplantae</taxon>
        <taxon>Streptophyta</taxon>
        <taxon>Embryophyta</taxon>
        <taxon>Tracheophyta</taxon>
        <taxon>Spermatophyta</taxon>
        <taxon>Magnoliopsida</taxon>
        <taxon>Liliopsida</taxon>
        <taxon>Zingiberales</taxon>
        <taxon>Musaceae</taxon>
        <taxon>Ensete</taxon>
    </lineage>
</organism>
<feature type="transmembrane region" description="Helical" evidence="1">
    <location>
        <begin position="128"/>
        <end position="146"/>
    </location>
</feature>
<dbReference type="EMBL" id="AMZH03015042">
    <property type="protein sequence ID" value="RRT46657.1"/>
    <property type="molecule type" value="Genomic_DNA"/>
</dbReference>
<protein>
    <submittedName>
        <fullName evidence="2">Uncharacterized protein</fullName>
    </submittedName>
</protein>
<accession>A0A426Y4E5</accession>